<name>A0A017SEC9_ASPRC</name>
<feature type="compositionally biased region" description="Polar residues" evidence="1">
    <location>
        <begin position="75"/>
        <end position="96"/>
    </location>
</feature>
<evidence type="ECO:0008006" key="4">
    <source>
        <dbReference type="Google" id="ProtNLM"/>
    </source>
</evidence>
<dbReference type="RefSeq" id="XP_040638258.1">
    <property type="nucleotide sequence ID" value="XM_040782035.1"/>
</dbReference>
<dbReference type="PANTHER" id="PTHR39398">
    <property type="entry name" value="YALI0F14311P"/>
    <property type="match status" value="1"/>
</dbReference>
<dbReference type="STRING" id="1388766.A0A017SEC9"/>
<keyword evidence="3" id="KW-1185">Reference proteome</keyword>
<accession>A0A017SEC9</accession>
<organism evidence="2 3">
    <name type="scientific">Aspergillus ruber (strain CBS 135680)</name>
    <dbReference type="NCBI Taxonomy" id="1388766"/>
    <lineage>
        <taxon>Eukaryota</taxon>
        <taxon>Fungi</taxon>
        <taxon>Dikarya</taxon>
        <taxon>Ascomycota</taxon>
        <taxon>Pezizomycotina</taxon>
        <taxon>Eurotiomycetes</taxon>
        <taxon>Eurotiomycetidae</taxon>
        <taxon>Eurotiales</taxon>
        <taxon>Aspergillaceae</taxon>
        <taxon>Aspergillus</taxon>
        <taxon>Aspergillus subgen. Aspergillus</taxon>
    </lineage>
</organism>
<dbReference type="Proteomes" id="UP000019804">
    <property type="component" value="Unassembled WGS sequence"/>
</dbReference>
<feature type="region of interest" description="Disordered" evidence="1">
    <location>
        <begin position="73"/>
        <end position="106"/>
    </location>
</feature>
<dbReference type="PANTHER" id="PTHR39398:SF1">
    <property type="entry name" value="CSN8_PSMD8_EIF3K DOMAIN-CONTAINING PROTEIN"/>
    <property type="match status" value="1"/>
</dbReference>
<proteinExistence type="predicted"/>
<gene>
    <name evidence="2" type="ORF">EURHEDRAFT_412899</name>
</gene>
<dbReference type="EMBL" id="KK088425">
    <property type="protein sequence ID" value="EYE94570.1"/>
    <property type="molecule type" value="Genomic_DNA"/>
</dbReference>
<dbReference type="GeneID" id="63697159"/>
<evidence type="ECO:0000256" key="1">
    <source>
        <dbReference type="SAM" id="MobiDB-lite"/>
    </source>
</evidence>
<dbReference type="OrthoDB" id="2100128at2759"/>
<evidence type="ECO:0000313" key="2">
    <source>
        <dbReference type="EMBL" id="EYE94570.1"/>
    </source>
</evidence>
<protein>
    <recommendedName>
        <fullName evidence="4">SAC3/GANP/Nin1/mts3/eIF-3 p25 family-domain-containing protein</fullName>
    </recommendedName>
</protein>
<evidence type="ECO:0000313" key="3">
    <source>
        <dbReference type="Proteomes" id="UP000019804"/>
    </source>
</evidence>
<sequence>MAGKAKAMGKKAGNRLKPVRTDPLESVGFVSKGDHNLLLDHKLQQEYFDKIVERYLSFCAHYDKDLDAAMASLPTGPSSDATRNPPISSRPATTTKGPNAPSPGPSAATELSNLLLALRKLREAVISSDSRTPVDFSQRVYVFSVRVAILAQHPPSYVPSLHYLIDTLHRSSYPLPESELREFITYLILDYACREDNMIAAFELRAHARRRYEFQSKTVDRLLSALLQDNWFVFWKVRNGVDSYMRNVINWAGDRVRRQALKAVGSAYINVEASWVLEGCTGENGWTWERLVETEKIGWEKEGEKIIIKRPKRKPEKKLDPITESAKP</sequence>
<dbReference type="AlphaFoldDB" id="A0A017SEC9"/>
<reference evidence="3" key="1">
    <citation type="journal article" date="2014" name="Nat. Commun.">
        <title>Genomic adaptations of the halophilic Dead Sea filamentous fungus Eurotium rubrum.</title>
        <authorList>
            <person name="Kis-Papo T."/>
            <person name="Weig A.R."/>
            <person name="Riley R."/>
            <person name="Persoh D."/>
            <person name="Salamov A."/>
            <person name="Sun H."/>
            <person name="Lipzen A."/>
            <person name="Wasser S.P."/>
            <person name="Rambold G."/>
            <person name="Grigoriev I.V."/>
            <person name="Nevo E."/>
        </authorList>
    </citation>
    <scope>NUCLEOTIDE SEQUENCE [LARGE SCALE GENOMIC DNA]</scope>
    <source>
        <strain evidence="3">CBS 135680</strain>
    </source>
</reference>
<dbReference type="HOGENOM" id="CLU_055649_0_0_1"/>